<evidence type="ECO:0000313" key="1">
    <source>
        <dbReference type="EMBL" id="MFC4525126.1"/>
    </source>
</evidence>
<dbReference type="EMBL" id="JBHSGA010000003">
    <property type="protein sequence ID" value="MFC4525126.1"/>
    <property type="molecule type" value="Genomic_DNA"/>
</dbReference>
<reference evidence="2" key="1">
    <citation type="journal article" date="2019" name="Int. J. Syst. Evol. Microbiol.">
        <title>The Global Catalogue of Microorganisms (GCM) 10K type strain sequencing project: providing services to taxonomists for standard genome sequencing and annotation.</title>
        <authorList>
            <consortium name="The Broad Institute Genomics Platform"/>
            <consortium name="The Broad Institute Genome Sequencing Center for Infectious Disease"/>
            <person name="Wu L."/>
            <person name="Ma J."/>
        </authorList>
    </citation>
    <scope>NUCLEOTIDE SEQUENCE [LARGE SCALE GENOMIC DNA]</scope>
    <source>
        <strain evidence="2">CCM 4481</strain>
    </source>
</reference>
<name>A0ABV9BX11_9GAMM</name>
<evidence type="ECO:0000313" key="2">
    <source>
        <dbReference type="Proteomes" id="UP001595961"/>
    </source>
</evidence>
<dbReference type="Proteomes" id="UP001595961">
    <property type="component" value="Unassembled WGS sequence"/>
</dbReference>
<accession>A0ABV9BX11</accession>
<organism evidence="1 2">
    <name type="scientific">Dyella halodurans</name>
    <dbReference type="NCBI Taxonomy" id="1920171"/>
    <lineage>
        <taxon>Bacteria</taxon>
        <taxon>Pseudomonadati</taxon>
        <taxon>Pseudomonadota</taxon>
        <taxon>Gammaproteobacteria</taxon>
        <taxon>Lysobacterales</taxon>
        <taxon>Rhodanobacteraceae</taxon>
        <taxon>Dyella</taxon>
    </lineage>
</organism>
<sequence>MALWSVLAVGQGFLRPEGAASFELYGVVSAGDSGSALSKAIDLATQHWPEIAQGLQTPDAEAVIHTEAIDEVALVPGMEVDVVDVSWT</sequence>
<proteinExistence type="predicted"/>
<gene>
    <name evidence="1" type="ORF">ACFO5W_00635</name>
</gene>
<protein>
    <submittedName>
        <fullName evidence="1">Uncharacterized protein</fullName>
    </submittedName>
</protein>
<comment type="caution">
    <text evidence="1">The sequence shown here is derived from an EMBL/GenBank/DDBJ whole genome shotgun (WGS) entry which is preliminary data.</text>
</comment>
<keyword evidence="2" id="KW-1185">Reference proteome</keyword>
<dbReference type="RefSeq" id="WP_266149966.1">
    <property type="nucleotide sequence ID" value="NZ_CP064028.1"/>
</dbReference>